<reference evidence="4" key="1">
    <citation type="submission" date="2020-10" db="EMBL/GenBank/DDBJ databases">
        <authorList>
            <person name="Gilroy R."/>
        </authorList>
    </citation>
    <scope>NUCLEOTIDE SEQUENCE</scope>
    <source>
        <strain evidence="4">CHK180-2868</strain>
    </source>
</reference>
<evidence type="ECO:0000313" key="4">
    <source>
        <dbReference type="EMBL" id="HIR05039.1"/>
    </source>
</evidence>
<evidence type="ECO:0000259" key="3">
    <source>
        <dbReference type="Pfam" id="PF04892"/>
    </source>
</evidence>
<accession>A0A9D1D5W9</accession>
<keyword evidence="2" id="KW-0472">Membrane</keyword>
<dbReference type="InterPro" id="IPR006976">
    <property type="entry name" value="VanZ-like"/>
</dbReference>
<feature type="transmembrane region" description="Helical" evidence="2">
    <location>
        <begin position="102"/>
        <end position="128"/>
    </location>
</feature>
<sequence>MEYVYHALHEILQDGERLLNPFRNIPERQIFLVGIFCLCLAVFVRIFQWRWRERWLSTGALAFYCYTLLCATVLGRSPGTRRIRLEPFWCIRAAFETGHWIYWYYIIGNILIFLPVGFFIERLTWLLSPGWRRWKERREGRRRGERTEKDGGRRKGEEVARTGEGAAGKIRERKPGRPNGSRKKQPGLFWRIFCGVLRFAFSAGFCLMLSCLIEGLQFLYGRGLCEFDDLFHNTLGGLIGYLISLVLSSAAREIRMAGKGNER</sequence>
<feature type="transmembrane region" description="Helical" evidence="2">
    <location>
        <begin position="55"/>
        <end position="75"/>
    </location>
</feature>
<dbReference type="EMBL" id="DVGC01000020">
    <property type="protein sequence ID" value="HIR05039.1"/>
    <property type="molecule type" value="Genomic_DNA"/>
</dbReference>
<evidence type="ECO:0000313" key="5">
    <source>
        <dbReference type="Proteomes" id="UP000824250"/>
    </source>
</evidence>
<feature type="transmembrane region" description="Helical" evidence="2">
    <location>
        <begin position="30"/>
        <end position="48"/>
    </location>
</feature>
<evidence type="ECO:0000256" key="1">
    <source>
        <dbReference type="SAM" id="MobiDB-lite"/>
    </source>
</evidence>
<gene>
    <name evidence="4" type="ORF">IAB28_03610</name>
</gene>
<evidence type="ECO:0000256" key="2">
    <source>
        <dbReference type="SAM" id="Phobius"/>
    </source>
</evidence>
<proteinExistence type="predicted"/>
<keyword evidence="2" id="KW-1133">Transmembrane helix</keyword>
<dbReference type="AlphaFoldDB" id="A0A9D1D5W9"/>
<name>A0A9D1D5W9_9FIRM</name>
<feature type="domain" description="VanZ-like" evidence="3">
    <location>
        <begin position="68"/>
        <end position="246"/>
    </location>
</feature>
<feature type="transmembrane region" description="Helical" evidence="2">
    <location>
        <begin position="188"/>
        <end position="210"/>
    </location>
</feature>
<keyword evidence="2" id="KW-0812">Transmembrane</keyword>
<feature type="region of interest" description="Disordered" evidence="1">
    <location>
        <begin position="142"/>
        <end position="183"/>
    </location>
</feature>
<organism evidence="4 5">
    <name type="scientific">Candidatus Copromonas faecavium</name>
    <name type="common">nom. illeg.</name>
    <dbReference type="NCBI Taxonomy" id="2840740"/>
    <lineage>
        <taxon>Bacteria</taxon>
        <taxon>Bacillati</taxon>
        <taxon>Bacillota</taxon>
        <taxon>Clostridia</taxon>
        <taxon>Lachnospirales</taxon>
        <taxon>Lachnospiraceae</taxon>
        <taxon>Candidatus Copromonas (nom. illeg.)</taxon>
    </lineage>
</organism>
<protein>
    <submittedName>
        <fullName evidence="4">VanZ family protein</fullName>
    </submittedName>
</protein>
<dbReference type="Proteomes" id="UP000824250">
    <property type="component" value="Unassembled WGS sequence"/>
</dbReference>
<comment type="caution">
    <text evidence="4">The sequence shown here is derived from an EMBL/GenBank/DDBJ whole genome shotgun (WGS) entry which is preliminary data.</text>
</comment>
<dbReference type="Pfam" id="PF04892">
    <property type="entry name" value="VanZ"/>
    <property type="match status" value="1"/>
</dbReference>
<feature type="compositionally biased region" description="Basic and acidic residues" evidence="1">
    <location>
        <begin position="145"/>
        <end position="161"/>
    </location>
</feature>
<feature type="transmembrane region" description="Helical" evidence="2">
    <location>
        <begin position="230"/>
        <end position="251"/>
    </location>
</feature>
<reference evidence="4" key="2">
    <citation type="journal article" date="2021" name="PeerJ">
        <title>Extensive microbial diversity within the chicken gut microbiome revealed by metagenomics and culture.</title>
        <authorList>
            <person name="Gilroy R."/>
            <person name="Ravi A."/>
            <person name="Getino M."/>
            <person name="Pursley I."/>
            <person name="Horton D.L."/>
            <person name="Alikhan N.F."/>
            <person name="Baker D."/>
            <person name="Gharbi K."/>
            <person name="Hall N."/>
            <person name="Watson M."/>
            <person name="Adriaenssens E.M."/>
            <person name="Foster-Nyarko E."/>
            <person name="Jarju S."/>
            <person name="Secka A."/>
            <person name="Antonio M."/>
            <person name="Oren A."/>
            <person name="Chaudhuri R.R."/>
            <person name="La Ragione R."/>
            <person name="Hildebrand F."/>
            <person name="Pallen M.J."/>
        </authorList>
    </citation>
    <scope>NUCLEOTIDE SEQUENCE</scope>
    <source>
        <strain evidence="4">CHK180-2868</strain>
    </source>
</reference>